<sequence length="236" mass="26919">MNKDQAHIQERNNTLIISYLTLRRVIGLIGILLPATLITGTFLVGKCGQIQYSVSHYYYTMMGDVFVGAICAISLFLITYRGYKDEHWYHRDSIFTTIAGIAVLGVAFFPTSKNEDIECGKRIVEEQPWRETAHYVSAAIFFVMLAYISLVLFTRSDHKKRAYMPRKKKSRNNIYIGCGITILVAICLIFFLGRAKGDTEQWVTANHIVFWLEWVGLAAFGTSWLVKGELILKDNE</sequence>
<protein>
    <submittedName>
        <fullName evidence="2">DUF998 domain-containing protein</fullName>
    </submittedName>
</protein>
<keyword evidence="1" id="KW-0812">Transmembrane</keyword>
<feature type="transmembrane region" description="Helical" evidence="1">
    <location>
        <begin position="92"/>
        <end position="112"/>
    </location>
</feature>
<feature type="transmembrane region" description="Helical" evidence="1">
    <location>
        <begin position="132"/>
        <end position="153"/>
    </location>
</feature>
<evidence type="ECO:0000256" key="1">
    <source>
        <dbReference type="SAM" id="Phobius"/>
    </source>
</evidence>
<feature type="transmembrane region" description="Helical" evidence="1">
    <location>
        <begin position="57"/>
        <end position="80"/>
    </location>
</feature>
<keyword evidence="1" id="KW-1133">Transmembrane helix</keyword>
<evidence type="ECO:0000313" key="3">
    <source>
        <dbReference type="Proteomes" id="UP001500067"/>
    </source>
</evidence>
<keyword evidence="1" id="KW-0472">Membrane</keyword>
<evidence type="ECO:0000313" key="2">
    <source>
        <dbReference type="EMBL" id="GAA4469344.1"/>
    </source>
</evidence>
<feature type="transmembrane region" description="Helical" evidence="1">
    <location>
        <begin position="208"/>
        <end position="226"/>
    </location>
</feature>
<gene>
    <name evidence="2" type="ORF">GCM10023093_28660</name>
</gene>
<keyword evidence="3" id="KW-1185">Reference proteome</keyword>
<feature type="transmembrane region" description="Helical" evidence="1">
    <location>
        <begin position="21"/>
        <end position="45"/>
    </location>
</feature>
<accession>A0ABP8NPS3</accession>
<organism evidence="2 3">
    <name type="scientific">Nemorincola caseinilytica</name>
    <dbReference type="NCBI Taxonomy" id="2054315"/>
    <lineage>
        <taxon>Bacteria</taxon>
        <taxon>Pseudomonadati</taxon>
        <taxon>Bacteroidota</taxon>
        <taxon>Chitinophagia</taxon>
        <taxon>Chitinophagales</taxon>
        <taxon>Chitinophagaceae</taxon>
        <taxon>Nemorincola</taxon>
    </lineage>
</organism>
<dbReference type="EMBL" id="BAABFA010000023">
    <property type="protein sequence ID" value="GAA4469344.1"/>
    <property type="molecule type" value="Genomic_DNA"/>
</dbReference>
<proteinExistence type="predicted"/>
<dbReference type="Proteomes" id="UP001500067">
    <property type="component" value="Unassembled WGS sequence"/>
</dbReference>
<comment type="caution">
    <text evidence="2">The sequence shown here is derived from an EMBL/GenBank/DDBJ whole genome shotgun (WGS) entry which is preliminary data.</text>
</comment>
<reference evidence="3" key="1">
    <citation type="journal article" date="2019" name="Int. J. Syst. Evol. Microbiol.">
        <title>The Global Catalogue of Microorganisms (GCM) 10K type strain sequencing project: providing services to taxonomists for standard genome sequencing and annotation.</title>
        <authorList>
            <consortium name="The Broad Institute Genomics Platform"/>
            <consortium name="The Broad Institute Genome Sequencing Center for Infectious Disease"/>
            <person name="Wu L."/>
            <person name="Ma J."/>
        </authorList>
    </citation>
    <scope>NUCLEOTIDE SEQUENCE [LARGE SCALE GENOMIC DNA]</scope>
    <source>
        <strain evidence="3">JCM 32105</strain>
    </source>
</reference>
<name>A0ABP8NPS3_9BACT</name>
<dbReference type="RefSeq" id="WP_345084631.1">
    <property type="nucleotide sequence ID" value="NZ_BAABFA010000023.1"/>
</dbReference>
<feature type="transmembrane region" description="Helical" evidence="1">
    <location>
        <begin position="174"/>
        <end position="193"/>
    </location>
</feature>